<dbReference type="GO" id="GO:0016740">
    <property type="term" value="F:transferase activity"/>
    <property type="evidence" value="ECO:0007669"/>
    <property type="project" value="UniProtKB-KW"/>
</dbReference>
<dbReference type="Pfam" id="PF00175">
    <property type="entry name" value="NAD_binding_1"/>
    <property type="match status" value="1"/>
</dbReference>
<dbReference type="InterPro" id="IPR001709">
    <property type="entry name" value="Flavoprot_Pyr_Nucl_cyt_Rdtase"/>
</dbReference>
<gene>
    <name evidence="6" type="ORF">BAR1_02700</name>
</gene>
<dbReference type="Pfam" id="PF03929">
    <property type="entry name" value="PepSY_TM"/>
    <property type="match status" value="1"/>
</dbReference>
<dbReference type="Gene3D" id="3.40.50.360">
    <property type="match status" value="1"/>
</dbReference>
<evidence type="ECO:0000259" key="4">
    <source>
        <dbReference type="PROSITE" id="PS50902"/>
    </source>
</evidence>
<dbReference type="CDD" id="cd06201">
    <property type="entry name" value="SiR_like2"/>
    <property type="match status" value="1"/>
</dbReference>
<dbReference type="OrthoDB" id="9816402at2"/>
<evidence type="ECO:0000256" key="1">
    <source>
        <dbReference type="ARBA" id="ARBA00022630"/>
    </source>
</evidence>
<name>A0A347UDK1_9RHOB</name>
<dbReference type="Proteomes" id="UP000261704">
    <property type="component" value="Chromosome"/>
</dbReference>
<accession>A0A347UDK1</accession>
<dbReference type="GO" id="GO:0004783">
    <property type="term" value="F:sulfite reductase (NADPH) activity"/>
    <property type="evidence" value="ECO:0007669"/>
    <property type="project" value="TreeGrafter"/>
</dbReference>
<feature type="domain" description="Flavodoxin-like" evidence="4">
    <location>
        <begin position="334"/>
        <end position="470"/>
    </location>
</feature>
<evidence type="ECO:0000313" key="7">
    <source>
        <dbReference type="Proteomes" id="UP000261704"/>
    </source>
</evidence>
<evidence type="ECO:0000313" key="6">
    <source>
        <dbReference type="EMBL" id="AXX96929.1"/>
    </source>
</evidence>
<evidence type="ECO:0000259" key="5">
    <source>
        <dbReference type="PROSITE" id="PS51384"/>
    </source>
</evidence>
<dbReference type="PROSITE" id="PS50902">
    <property type="entry name" value="FLAVODOXIN_LIKE"/>
    <property type="match status" value="1"/>
</dbReference>
<dbReference type="SUPFAM" id="SSF52218">
    <property type="entry name" value="Flavoproteins"/>
    <property type="match status" value="1"/>
</dbReference>
<feature type="domain" description="FAD-binding FR-type" evidence="5">
    <location>
        <begin position="486"/>
        <end position="599"/>
    </location>
</feature>
<dbReference type="PANTHER" id="PTHR19384">
    <property type="entry name" value="NITRIC OXIDE SYNTHASE-RELATED"/>
    <property type="match status" value="1"/>
</dbReference>
<dbReference type="InterPro" id="IPR017927">
    <property type="entry name" value="FAD-bd_FR_type"/>
</dbReference>
<dbReference type="InterPro" id="IPR008254">
    <property type="entry name" value="Flavodoxin/NO_synth"/>
</dbReference>
<evidence type="ECO:0000256" key="3">
    <source>
        <dbReference type="SAM" id="Phobius"/>
    </source>
</evidence>
<dbReference type="Gene3D" id="3.40.50.80">
    <property type="entry name" value="Nucleotide-binding domain of ferredoxin-NADP reductase (FNR) module"/>
    <property type="match status" value="1"/>
</dbReference>
<dbReference type="InterPro" id="IPR029039">
    <property type="entry name" value="Flavoprotein-like_sf"/>
</dbReference>
<dbReference type="GO" id="GO:0010181">
    <property type="term" value="F:FMN binding"/>
    <property type="evidence" value="ECO:0007669"/>
    <property type="project" value="InterPro"/>
</dbReference>
<proteinExistence type="predicted"/>
<feature type="transmembrane region" description="Helical" evidence="3">
    <location>
        <begin position="288"/>
        <end position="315"/>
    </location>
</feature>
<dbReference type="Pfam" id="PF00258">
    <property type="entry name" value="Flavodoxin_1"/>
    <property type="match status" value="1"/>
</dbReference>
<dbReference type="AlphaFoldDB" id="A0A347UDK1"/>
<dbReference type="GO" id="GO:0050660">
    <property type="term" value="F:flavin adenine dinucleotide binding"/>
    <property type="evidence" value="ECO:0007669"/>
    <property type="project" value="TreeGrafter"/>
</dbReference>
<keyword evidence="7" id="KW-1185">Reference proteome</keyword>
<keyword evidence="3" id="KW-0472">Membrane</keyword>
<dbReference type="Gene3D" id="2.40.30.10">
    <property type="entry name" value="Translation factors"/>
    <property type="match status" value="1"/>
</dbReference>
<dbReference type="EMBL" id="CP032125">
    <property type="protein sequence ID" value="AXX96929.1"/>
    <property type="molecule type" value="Genomic_DNA"/>
</dbReference>
<dbReference type="PRINTS" id="PR00371">
    <property type="entry name" value="FPNCR"/>
</dbReference>
<dbReference type="PROSITE" id="PS51384">
    <property type="entry name" value="FAD_FR"/>
    <property type="match status" value="1"/>
</dbReference>
<keyword evidence="3" id="KW-1133">Transmembrane helix</keyword>
<dbReference type="SUPFAM" id="SSF63380">
    <property type="entry name" value="Riboflavin synthase domain-like"/>
    <property type="match status" value="1"/>
</dbReference>
<dbReference type="InterPro" id="IPR039261">
    <property type="entry name" value="FNR_nucleotide-bd"/>
</dbReference>
<keyword evidence="1" id="KW-0285">Flavoprotein</keyword>
<dbReference type="InterPro" id="IPR017938">
    <property type="entry name" value="Riboflavin_synthase-like_b-brl"/>
</dbReference>
<keyword evidence="2" id="KW-0288">FMN</keyword>
<dbReference type="RefSeq" id="WP_118941587.1">
    <property type="nucleotide sequence ID" value="NZ_CP032125.1"/>
</dbReference>
<dbReference type="SUPFAM" id="SSF52343">
    <property type="entry name" value="Ferredoxin reductase-like, C-terminal NADP-linked domain"/>
    <property type="match status" value="1"/>
</dbReference>
<dbReference type="InterPro" id="IPR001433">
    <property type="entry name" value="OxRdtase_FAD/NAD-bd"/>
</dbReference>
<keyword evidence="6" id="KW-0808">Transferase</keyword>
<dbReference type="KEGG" id="pamo:BAR1_02700"/>
<feature type="transmembrane region" description="Helical" evidence="3">
    <location>
        <begin position="123"/>
        <end position="144"/>
    </location>
</feature>
<dbReference type="GO" id="GO:0005829">
    <property type="term" value="C:cytosol"/>
    <property type="evidence" value="ECO:0007669"/>
    <property type="project" value="TreeGrafter"/>
</dbReference>
<evidence type="ECO:0000256" key="2">
    <source>
        <dbReference type="ARBA" id="ARBA00022643"/>
    </source>
</evidence>
<dbReference type="InterPro" id="IPR005625">
    <property type="entry name" value="PepSY-ass_TM"/>
</dbReference>
<keyword evidence="3" id="KW-0812">Transmembrane</keyword>
<reference evidence="6 7" key="1">
    <citation type="submission" date="2018-09" db="EMBL/GenBank/DDBJ databases">
        <title>Profundibacter amoris BAR1 gen. nov., sp. nov., a new member of the Roseobacter clade isolated at Lokis Castle Vent Field on the Arctic Mid-Oceanic Ridge.</title>
        <authorList>
            <person name="Le Moine Bauer S."/>
            <person name="Sjoeberg A.G."/>
            <person name="L'Haridon S."/>
            <person name="Stokke R."/>
            <person name="Roalkvam I."/>
            <person name="Steen I.H."/>
            <person name="Dahle H."/>
        </authorList>
    </citation>
    <scope>NUCLEOTIDE SEQUENCE [LARGE SCALE GENOMIC DNA]</scope>
    <source>
        <strain evidence="6 7">BAR1</strain>
    </source>
</reference>
<organism evidence="6 7">
    <name type="scientific">Profundibacter amoris</name>
    <dbReference type="NCBI Taxonomy" id="2171755"/>
    <lineage>
        <taxon>Bacteria</taxon>
        <taxon>Pseudomonadati</taxon>
        <taxon>Pseudomonadota</taxon>
        <taxon>Alphaproteobacteria</taxon>
        <taxon>Rhodobacterales</taxon>
        <taxon>Paracoccaceae</taxon>
        <taxon>Profundibacter</taxon>
    </lineage>
</organism>
<sequence>MLRSLHKYAGLFATVLVLVLAISGVTLSVIPAWNKLQAPAMTETSLSVADLAARVSANYPAVEQIKRAPSGRITAYYFEGDVAGAVVVDPATGKGAADYDTSPVVQWLTSLHRSLLLGDGGRLTAAAGALAMLFLSISGLFLVARRMGGWRQFFARTRGPLAGRLHVEIGRFTAAGLILASVTSLYMVANTFEVLPQENTTPDFPAQVSGEMGLNPADMPALAAIPVSQMRDLTFPYADDPTDVYTISTDSGEGYVDQGTGVLLAWQSLGPWQQVFEFIYMLHTGQGAWWLGLIMGLMVLGVPVMATTGVIMWWAARRARPKMPKGVAAKQADTVILVGSEGGSTWGFAATLQDALMAKGHSVHAAPMSRFEPEKYTSAKQIILLAATYGDGAAPSSAKGFMDKLIALKTAPAARLAVLGFGDRQFPAYCAFAQQAVEQAEEKGWDQLIPMDTVDQQSPQDFARWGAALGQALGHELALVHEPVQPKTRQLTLISRREYGQEVQAPTAILRFALPRTSLLDRLRGRGWKRFEAGDLLGILPQGSDIARLYSLASGTGDGFVEICVKKHAHGLCSGQLLDLQIGDSITAFIRPNPDFRPARNKKPVILIGAGTGIGPLAGFARANTRQRPMHLYFGIRHEASDLFYGEEMPAWQDAGHLETVNIAASRTEQRAYVQDILRRDAARIAALIEGGAQILVCGGREMAAGVTQALHDVLAPHGLCPIELKAQGRYVEDVY</sequence>
<protein>
    <submittedName>
        <fullName evidence="6">N-acetylglucosamine transferase</fullName>
    </submittedName>
</protein>